<evidence type="ECO:0000256" key="1">
    <source>
        <dbReference type="ARBA" id="ARBA00001974"/>
    </source>
</evidence>
<dbReference type="Gene3D" id="3.30.9.10">
    <property type="entry name" value="D-Amino Acid Oxidase, subunit A, domain 2"/>
    <property type="match status" value="1"/>
</dbReference>
<comment type="cofactor">
    <cofactor evidence="1">
        <name>FAD</name>
        <dbReference type="ChEBI" id="CHEBI:57692"/>
    </cofactor>
</comment>
<dbReference type="InterPro" id="IPR006076">
    <property type="entry name" value="FAD-dep_OxRdtase"/>
</dbReference>
<dbReference type="InterPro" id="IPR036188">
    <property type="entry name" value="FAD/NAD-bd_sf"/>
</dbReference>
<keyword evidence="3" id="KW-0285">Flavoprotein</keyword>
<comment type="caution">
    <text evidence="6">The sequence shown here is derived from an EMBL/GenBank/DDBJ whole genome shotgun (WGS) entry which is preliminary data.</text>
</comment>
<dbReference type="SUPFAM" id="SSF51905">
    <property type="entry name" value="FAD/NAD(P)-binding domain"/>
    <property type="match status" value="1"/>
</dbReference>
<dbReference type="NCBIfam" id="TIGR03364">
    <property type="entry name" value="HpnW_proposed"/>
    <property type="match status" value="1"/>
</dbReference>
<dbReference type="Gene3D" id="3.50.50.60">
    <property type="entry name" value="FAD/NAD(P)-binding domain"/>
    <property type="match status" value="1"/>
</dbReference>
<proteinExistence type="inferred from homology"/>
<reference evidence="6 7" key="1">
    <citation type="submission" date="2024-05" db="EMBL/GenBank/DDBJ databases">
        <authorList>
            <person name="Park S."/>
        </authorList>
    </citation>
    <scope>NUCLEOTIDE SEQUENCE [LARGE SCALE GENOMIC DNA]</scope>
    <source>
        <strain evidence="6 7">DGU5</strain>
    </source>
</reference>
<keyword evidence="7" id="KW-1185">Reference proteome</keyword>
<comment type="similarity">
    <text evidence="2">Belongs to the DadA oxidoreductase family.</text>
</comment>
<evidence type="ECO:0000313" key="6">
    <source>
        <dbReference type="EMBL" id="MEN7536781.1"/>
    </source>
</evidence>
<dbReference type="PANTHER" id="PTHR13847:SF286">
    <property type="entry name" value="D-AMINO ACID DEHYDROGENASE"/>
    <property type="match status" value="1"/>
</dbReference>
<accession>A0ABV0CVT0</accession>
<dbReference type="Pfam" id="PF01266">
    <property type="entry name" value="DAO"/>
    <property type="match status" value="1"/>
</dbReference>
<dbReference type="RefSeq" id="WP_346784231.1">
    <property type="nucleotide sequence ID" value="NZ_JBDLBR010000002.1"/>
</dbReference>
<sequence length="378" mass="40281">MSEHYDLAIVGAGIVGLGCALAAAKRGLRVIVIDRNAQADGASIRNFGFVTVTGQQRGLVWNRARRSRDLWLEIAAPAGIEVLQRGLFMPVRRAEAVGVLEEFMATEMGHGCELLTPSEAAARAPEVTGPKTQAALWSPHDLRVESRSAIPLLARYLEREHGVTFLREAAALAVEPPHILTGRGEVLADRAIICPGDDFSGLGADILQNAGLIRSKLQMLRLAAPGVTLPAPIMSDLGLVRYDGYSELPAAAALRVRLEEEQGEELANGVHLIAVQSADGTLVVGDSHHERTTPDPFASEAVNQLILAEWSAATGQPAPTVLERWTGTYARGPEPSLIAAPHARVRLALITAGNGASTAFAFAEEVLANLFEENTPND</sequence>
<evidence type="ECO:0000259" key="5">
    <source>
        <dbReference type="Pfam" id="PF01266"/>
    </source>
</evidence>
<evidence type="ECO:0000256" key="3">
    <source>
        <dbReference type="ARBA" id="ARBA00022630"/>
    </source>
</evidence>
<evidence type="ECO:0000256" key="4">
    <source>
        <dbReference type="ARBA" id="ARBA00023002"/>
    </source>
</evidence>
<dbReference type="InterPro" id="IPR017741">
    <property type="entry name" value="FAD-dependent_OxRdtase_HpnW"/>
</dbReference>
<feature type="domain" description="FAD dependent oxidoreductase" evidence="5">
    <location>
        <begin position="6"/>
        <end position="366"/>
    </location>
</feature>
<keyword evidence="4" id="KW-0560">Oxidoreductase</keyword>
<dbReference type="Proteomes" id="UP001484535">
    <property type="component" value="Unassembled WGS sequence"/>
</dbReference>
<protein>
    <submittedName>
        <fullName evidence="6">TIGR03364 family FAD-dependent oxidoreductase</fullName>
    </submittedName>
</protein>
<dbReference type="EMBL" id="JBDLBR010000002">
    <property type="protein sequence ID" value="MEN7536781.1"/>
    <property type="molecule type" value="Genomic_DNA"/>
</dbReference>
<dbReference type="PANTHER" id="PTHR13847">
    <property type="entry name" value="SARCOSINE DEHYDROGENASE-RELATED"/>
    <property type="match status" value="1"/>
</dbReference>
<evidence type="ECO:0000313" key="7">
    <source>
        <dbReference type="Proteomes" id="UP001484535"/>
    </source>
</evidence>
<gene>
    <name evidence="6" type="ORF">ABDJ38_06315</name>
</gene>
<evidence type="ECO:0000256" key="2">
    <source>
        <dbReference type="ARBA" id="ARBA00009410"/>
    </source>
</evidence>
<name>A0ABV0CVT0_9SPHN</name>
<organism evidence="6 7">
    <name type="scientific">Aurantiacibacter flavus</name>
    <dbReference type="NCBI Taxonomy" id="3145232"/>
    <lineage>
        <taxon>Bacteria</taxon>
        <taxon>Pseudomonadati</taxon>
        <taxon>Pseudomonadota</taxon>
        <taxon>Alphaproteobacteria</taxon>
        <taxon>Sphingomonadales</taxon>
        <taxon>Erythrobacteraceae</taxon>
        <taxon>Aurantiacibacter</taxon>
    </lineage>
</organism>